<organism evidence="4 5">
    <name type="scientific">Allosphingosinicella flava</name>
    <dbReference type="NCBI Taxonomy" id="2771430"/>
    <lineage>
        <taxon>Bacteria</taxon>
        <taxon>Pseudomonadati</taxon>
        <taxon>Pseudomonadota</taxon>
        <taxon>Alphaproteobacteria</taxon>
        <taxon>Sphingomonadales</taxon>
        <taxon>Sphingomonadaceae</taxon>
        <taxon>Allosphingosinicella</taxon>
    </lineage>
</organism>
<evidence type="ECO:0000256" key="2">
    <source>
        <dbReference type="ARBA" id="ARBA00023235"/>
    </source>
</evidence>
<dbReference type="KEGG" id="sflv:IC614_10925"/>
<dbReference type="Proteomes" id="UP000594873">
    <property type="component" value="Chromosome"/>
</dbReference>
<dbReference type="AlphaFoldDB" id="A0A7T2GJ48"/>
<proteinExistence type="inferred from homology"/>
<accession>A0A7T2GJ48</accession>
<dbReference type="Gene3D" id="3.10.310.10">
    <property type="entry name" value="Diaminopimelate Epimerase, Chain A, domain 1"/>
    <property type="match status" value="2"/>
</dbReference>
<name>A0A7T2GJ48_9SPHN</name>
<dbReference type="EMBL" id="CP065592">
    <property type="protein sequence ID" value="QPQ54822.1"/>
    <property type="molecule type" value="Genomic_DNA"/>
</dbReference>
<gene>
    <name evidence="4" type="ORF">IC614_10925</name>
</gene>
<dbReference type="PANTHER" id="PTHR13774">
    <property type="entry name" value="PHENAZINE BIOSYNTHESIS PROTEIN"/>
    <property type="match status" value="1"/>
</dbReference>
<dbReference type="PANTHER" id="PTHR13774:SF17">
    <property type="entry name" value="PHENAZINE BIOSYNTHESIS-LIKE DOMAIN-CONTAINING PROTEIN"/>
    <property type="match status" value="1"/>
</dbReference>
<dbReference type="NCBIfam" id="TIGR00654">
    <property type="entry name" value="PhzF_family"/>
    <property type="match status" value="1"/>
</dbReference>
<evidence type="ECO:0000256" key="3">
    <source>
        <dbReference type="PIRSR" id="PIRSR016184-1"/>
    </source>
</evidence>
<feature type="active site" evidence="3">
    <location>
        <position position="47"/>
    </location>
</feature>
<reference evidence="4 5" key="1">
    <citation type="submission" date="2020-11" db="EMBL/GenBank/DDBJ databases">
        <title>Genome seq and assembly of Sphingosinicella sp.</title>
        <authorList>
            <person name="Chhetri G."/>
        </authorList>
    </citation>
    <scope>NUCLEOTIDE SEQUENCE [LARGE SCALE GENOMIC DNA]</scope>
    <source>
        <strain evidence="4 5">UDD2</strain>
    </source>
</reference>
<dbReference type="GO" id="GO:0005737">
    <property type="term" value="C:cytoplasm"/>
    <property type="evidence" value="ECO:0007669"/>
    <property type="project" value="TreeGrafter"/>
</dbReference>
<evidence type="ECO:0000313" key="4">
    <source>
        <dbReference type="EMBL" id="QPQ54822.1"/>
    </source>
</evidence>
<dbReference type="RefSeq" id="WP_200971482.1">
    <property type="nucleotide sequence ID" value="NZ_CP065592.1"/>
</dbReference>
<dbReference type="GO" id="GO:0016853">
    <property type="term" value="F:isomerase activity"/>
    <property type="evidence" value="ECO:0007669"/>
    <property type="project" value="UniProtKB-KW"/>
</dbReference>
<evidence type="ECO:0000256" key="1">
    <source>
        <dbReference type="ARBA" id="ARBA00008270"/>
    </source>
</evidence>
<comment type="similarity">
    <text evidence="1">Belongs to the PhzF family.</text>
</comment>
<dbReference type="PIRSF" id="PIRSF016184">
    <property type="entry name" value="PhzC_PhzF"/>
    <property type="match status" value="1"/>
</dbReference>
<keyword evidence="5" id="KW-1185">Reference proteome</keyword>
<dbReference type="Pfam" id="PF02567">
    <property type="entry name" value="PhzC-PhzF"/>
    <property type="match status" value="1"/>
</dbReference>
<evidence type="ECO:0000313" key="5">
    <source>
        <dbReference type="Proteomes" id="UP000594873"/>
    </source>
</evidence>
<dbReference type="InterPro" id="IPR003719">
    <property type="entry name" value="Phenazine_PhzF-like"/>
</dbReference>
<keyword evidence="2" id="KW-0413">Isomerase</keyword>
<protein>
    <submittedName>
        <fullName evidence="4">PhzF family phenazine biosynthesis protein</fullName>
    </submittedName>
</protein>
<dbReference type="SUPFAM" id="SSF54506">
    <property type="entry name" value="Diaminopimelate epimerase-like"/>
    <property type="match status" value="1"/>
</dbReference>
<sequence length="259" mass="28152">MTSLPFIQVDAFADRPFAGNPAAVMPLEEWLPDDVLQAIALENNLSETAFTVPTEGDADYELRWFTPATEVTLCGHATLASGHALIAGDRVRFRTRKAGILTVERQGDGYALSLPAWKPEPAPLPIIVDALGCKAIETFWHLHRYGLVVVETADEVLNLKPDFQAMAKQGDVLTIVTAPGRETDIISRVFAPGAGIDEDPVTGSAHAVMVPYWAERLGRDSFTAFQASKRGGHLTCRLDGDRVILGGRCVTVIEGQFRL</sequence>